<dbReference type="Proteomes" id="UP000197587">
    <property type="component" value="Unassembled WGS sequence"/>
</dbReference>
<comment type="caution">
    <text evidence="3">The sequence shown here is derived from an EMBL/GenBank/DDBJ whole genome shotgun (WGS) entry which is preliminary data.</text>
</comment>
<keyword evidence="2" id="KW-1133">Transmembrane helix</keyword>
<sequence length="95" mass="11285">MMMLSAFFPFYQFLWTVYFVCMFLVGFWCIFMFFGYVIPIWLTSGLMEYFGKTEPFDPEDIRRKTLTEQEGVELAYSNPKGHGPFLHSHDSHGHH</sequence>
<protein>
    <submittedName>
        <fullName evidence="3">Uncharacterized protein</fullName>
    </submittedName>
</protein>
<feature type="region of interest" description="Disordered" evidence="1">
    <location>
        <begin position="75"/>
        <end position="95"/>
    </location>
</feature>
<evidence type="ECO:0000313" key="4">
    <source>
        <dbReference type="Proteomes" id="UP000197587"/>
    </source>
</evidence>
<reference evidence="3 4" key="1">
    <citation type="submission" date="2014-01" db="EMBL/GenBank/DDBJ databases">
        <authorList>
            <consortium name="Genome Consortium for Active Teaching"/>
            <person name="Sontag T.C."/>
            <person name="Newman J.D."/>
        </authorList>
    </citation>
    <scope>NUCLEOTIDE SEQUENCE [LARGE SCALE GENOMIC DNA]</scope>
    <source>
        <strain evidence="3 4">DSM 19056</strain>
    </source>
</reference>
<dbReference type="AlphaFoldDB" id="A0A246BBX7"/>
<reference evidence="3 4" key="2">
    <citation type="submission" date="2017-05" db="EMBL/GenBank/DDBJ databases">
        <title>Genome of Chryseobacterium haifense.</title>
        <authorList>
            <person name="Newman J.D."/>
        </authorList>
    </citation>
    <scope>NUCLEOTIDE SEQUENCE [LARGE SCALE GENOMIC DNA]</scope>
    <source>
        <strain evidence="3 4">DSM 19056</strain>
    </source>
</reference>
<gene>
    <name evidence="3" type="ORF">AP75_01440</name>
</gene>
<keyword evidence="4" id="KW-1185">Reference proteome</keyword>
<accession>A0A246BBX7</accession>
<dbReference type="EMBL" id="JASZ02000002">
    <property type="protein sequence ID" value="OWK99177.1"/>
    <property type="molecule type" value="Genomic_DNA"/>
</dbReference>
<evidence type="ECO:0000256" key="1">
    <source>
        <dbReference type="SAM" id="MobiDB-lite"/>
    </source>
</evidence>
<proteinExistence type="predicted"/>
<evidence type="ECO:0000256" key="2">
    <source>
        <dbReference type="SAM" id="Phobius"/>
    </source>
</evidence>
<evidence type="ECO:0000313" key="3">
    <source>
        <dbReference type="EMBL" id="OWK99177.1"/>
    </source>
</evidence>
<feature type="transmembrane region" description="Helical" evidence="2">
    <location>
        <begin position="12"/>
        <end position="42"/>
    </location>
</feature>
<organism evidence="3 4">
    <name type="scientific">Kaistella haifensis DSM 19056</name>
    <dbReference type="NCBI Taxonomy" id="1450526"/>
    <lineage>
        <taxon>Bacteria</taxon>
        <taxon>Pseudomonadati</taxon>
        <taxon>Bacteroidota</taxon>
        <taxon>Flavobacteriia</taxon>
        <taxon>Flavobacteriales</taxon>
        <taxon>Weeksellaceae</taxon>
        <taxon>Chryseobacterium group</taxon>
        <taxon>Kaistella</taxon>
    </lineage>
</organism>
<keyword evidence="2" id="KW-0812">Transmembrane</keyword>
<name>A0A246BBX7_9FLAO</name>
<keyword evidence="2" id="KW-0472">Membrane</keyword>